<dbReference type="Pfam" id="PF20574">
    <property type="entry name" value="DUF6783"/>
    <property type="match status" value="1"/>
</dbReference>
<dbReference type="EMBL" id="QRNJ01000067">
    <property type="protein sequence ID" value="RHK35244.1"/>
    <property type="molecule type" value="Genomic_DNA"/>
</dbReference>
<name>A0A415G4C8_9FIRM</name>
<sequence length="62" mass="6950">MKNHSSNLHTPICGIFCLHSVAVAHYAALIQAKSPANCDAHLAESIFQTRSRIRHYKYIKEG</sequence>
<dbReference type="Proteomes" id="UP000283497">
    <property type="component" value="Unassembled WGS sequence"/>
</dbReference>
<protein>
    <submittedName>
        <fullName evidence="1">Uncharacterized protein</fullName>
    </submittedName>
</protein>
<reference evidence="1 2" key="1">
    <citation type="submission" date="2018-08" db="EMBL/GenBank/DDBJ databases">
        <title>A genome reference for cultivated species of the human gut microbiota.</title>
        <authorList>
            <person name="Zou Y."/>
            <person name="Xue W."/>
            <person name="Luo G."/>
        </authorList>
    </citation>
    <scope>NUCLEOTIDE SEQUENCE [LARGE SCALE GENOMIC DNA]</scope>
    <source>
        <strain evidence="1 2">AF45-14BH</strain>
    </source>
</reference>
<accession>A0A415G4C8</accession>
<evidence type="ECO:0000313" key="1">
    <source>
        <dbReference type="EMBL" id="RHK35244.1"/>
    </source>
</evidence>
<gene>
    <name evidence="1" type="ORF">DW068_13760</name>
</gene>
<evidence type="ECO:0000313" key="2">
    <source>
        <dbReference type="Proteomes" id="UP000283497"/>
    </source>
</evidence>
<organism evidence="1 2">
    <name type="scientific">Anaerobutyricum hallii</name>
    <dbReference type="NCBI Taxonomy" id="39488"/>
    <lineage>
        <taxon>Bacteria</taxon>
        <taxon>Bacillati</taxon>
        <taxon>Bacillota</taxon>
        <taxon>Clostridia</taxon>
        <taxon>Lachnospirales</taxon>
        <taxon>Lachnospiraceae</taxon>
        <taxon>Anaerobutyricum</taxon>
    </lineage>
</organism>
<dbReference type="AlphaFoldDB" id="A0A415G4C8"/>
<proteinExistence type="predicted"/>
<dbReference type="InterPro" id="IPR046710">
    <property type="entry name" value="DUF6783"/>
</dbReference>
<comment type="caution">
    <text evidence="1">The sequence shown here is derived from an EMBL/GenBank/DDBJ whole genome shotgun (WGS) entry which is preliminary data.</text>
</comment>